<evidence type="ECO:0000313" key="2">
    <source>
        <dbReference type="Proteomes" id="UP000018936"/>
    </source>
</evidence>
<organism evidence="1 2">
    <name type="scientific">Ophiophagus hannah</name>
    <name type="common">King cobra</name>
    <name type="synonym">Naja hannah</name>
    <dbReference type="NCBI Taxonomy" id="8665"/>
    <lineage>
        <taxon>Eukaryota</taxon>
        <taxon>Metazoa</taxon>
        <taxon>Chordata</taxon>
        <taxon>Craniata</taxon>
        <taxon>Vertebrata</taxon>
        <taxon>Euteleostomi</taxon>
        <taxon>Lepidosauria</taxon>
        <taxon>Squamata</taxon>
        <taxon>Bifurcata</taxon>
        <taxon>Unidentata</taxon>
        <taxon>Episquamata</taxon>
        <taxon>Toxicofera</taxon>
        <taxon>Serpentes</taxon>
        <taxon>Colubroidea</taxon>
        <taxon>Elapidae</taxon>
        <taxon>Elapinae</taxon>
        <taxon>Ophiophagus</taxon>
    </lineage>
</organism>
<evidence type="ECO:0000313" key="1">
    <source>
        <dbReference type="EMBL" id="ETE68667.1"/>
    </source>
</evidence>
<reference evidence="1 2" key="1">
    <citation type="journal article" date="2013" name="Proc. Natl. Acad. Sci. U.S.A.">
        <title>The king cobra genome reveals dynamic gene evolution and adaptation in the snake venom system.</title>
        <authorList>
            <person name="Vonk F.J."/>
            <person name="Casewell N.R."/>
            <person name="Henkel C.V."/>
            <person name="Heimberg A.M."/>
            <person name="Jansen H.J."/>
            <person name="McCleary R.J."/>
            <person name="Kerkkamp H.M."/>
            <person name="Vos R.A."/>
            <person name="Guerreiro I."/>
            <person name="Calvete J.J."/>
            <person name="Wuster W."/>
            <person name="Woods A.E."/>
            <person name="Logan J.M."/>
            <person name="Harrison R.A."/>
            <person name="Castoe T.A."/>
            <person name="de Koning A.P."/>
            <person name="Pollock D.D."/>
            <person name="Yandell M."/>
            <person name="Calderon D."/>
            <person name="Renjifo C."/>
            <person name="Currier R.B."/>
            <person name="Salgado D."/>
            <person name="Pla D."/>
            <person name="Sanz L."/>
            <person name="Hyder A.S."/>
            <person name="Ribeiro J.M."/>
            <person name="Arntzen J.W."/>
            <person name="van den Thillart G.E."/>
            <person name="Boetzer M."/>
            <person name="Pirovano W."/>
            <person name="Dirks R.P."/>
            <person name="Spaink H.P."/>
            <person name="Duboule D."/>
            <person name="McGlinn E."/>
            <person name="Kini R.M."/>
            <person name="Richardson M.K."/>
        </authorList>
    </citation>
    <scope>NUCLEOTIDE SEQUENCE</scope>
    <source>
        <tissue evidence="1">Blood</tissue>
    </source>
</reference>
<keyword evidence="2" id="KW-1185">Reference proteome</keyword>
<name>V8P463_OPHHA</name>
<accession>V8P463</accession>
<proteinExistence type="predicted"/>
<protein>
    <submittedName>
        <fullName evidence="1">Uncharacterized protein</fullName>
    </submittedName>
</protein>
<dbReference type="EMBL" id="AZIM01000964">
    <property type="protein sequence ID" value="ETE68667.1"/>
    <property type="molecule type" value="Genomic_DNA"/>
</dbReference>
<dbReference type="Proteomes" id="UP000018936">
    <property type="component" value="Unassembled WGS sequence"/>
</dbReference>
<sequence length="159" mass="17422">DGPVPQQELKPWKAVGSITRQCYPAQPGCLGQSKCVKNRWRKLIHSRWRRKPPPPSGTVNQFPHQKLINNCSLGVFVGGWDCECVLFSPASACPVFSNLSSPALSLCKRHVAMSPAWPRFLLTSKGFSTRLGFSVAGGAMLGKGDPKFPPSIRENLFST</sequence>
<dbReference type="AlphaFoldDB" id="V8P463"/>
<comment type="caution">
    <text evidence="1">The sequence shown here is derived from an EMBL/GenBank/DDBJ whole genome shotgun (WGS) entry which is preliminary data.</text>
</comment>
<gene>
    <name evidence="1" type="ORF">L345_05532</name>
</gene>
<feature type="non-terminal residue" evidence="1">
    <location>
        <position position="1"/>
    </location>
</feature>